<dbReference type="Proteomes" id="UP001314229">
    <property type="component" value="Unassembled WGS sequence"/>
</dbReference>
<dbReference type="AlphaFoldDB" id="A0AAV1Q732"/>
<dbReference type="GO" id="GO:0005102">
    <property type="term" value="F:signaling receptor binding"/>
    <property type="evidence" value="ECO:0007669"/>
    <property type="project" value="TreeGrafter"/>
</dbReference>
<dbReference type="GO" id="GO:0001817">
    <property type="term" value="P:regulation of cytokine production"/>
    <property type="evidence" value="ECO:0007669"/>
    <property type="project" value="TreeGrafter"/>
</dbReference>
<gene>
    <name evidence="6" type="ORF">FSCOSCO3_A013589</name>
</gene>
<dbReference type="InterPro" id="IPR050504">
    <property type="entry name" value="IgSF_BTN/MOG"/>
</dbReference>
<feature type="signal peptide" evidence="4">
    <location>
        <begin position="1"/>
        <end position="20"/>
    </location>
</feature>
<dbReference type="GO" id="GO:0050852">
    <property type="term" value="P:T cell receptor signaling pathway"/>
    <property type="evidence" value="ECO:0007669"/>
    <property type="project" value="TreeGrafter"/>
</dbReference>
<feature type="domain" description="Ig-like" evidence="5">
    <location>
        <begin position="30"/>
        <end position="114"/>
    </location>
</feature>
<dbReference type="InterPro" id="IPR036179">
    <property type="entry name" value="Ig-like_dom_sf"/>
</dbReference>
<dbReference type="InterPro" id="IPR013783">
    <property type="entry name" value="Ig-like_fold"/>
</dbReference>
<comment type="subcellular location">
    <subcellularLocation>
        <location evidence="1">Membrane</location>
    </subcellularLocation>
</comment>
<evidence type="ECO:0000256" key="3">
    <source>
        <dbReference type="ARBA" id="ARBA00023319"/>
    </source>
</evidence>
<name>A0AAV1Q732_SCOSC</name>
<feature type="chain" id="PRO_5043718429" evidence="4">
    <location>
        <begin position="21"/>
        <end position="139"/>
    </location>
</feature>
<dbReference type="InterPro" id="IPR003599">
    <property type="entry name" value="Ig_sub"/>
</dbReference>
<dbReference type="InterPro" id="IPR013106">
    <property type="entry name" value="Ig_V-set"/>
</dbReference>
<dbReference type="EMBL" id="CAWUFR010000544">
    <property type="protein sequence ID" value="CAK6979070.1"/>
    <property type="molecule type" value="Genomic_DNA"/>
</dbReference>
<sequence>MELLLLVFFCLLTGSEVTFGAENEPKVIRVEEGSDVILPCSLNTEDITNKKFEWKKDGRQVFLYDDENHSNIAGTGQDQQFKGRVEHFPDKLKSGDASITIRDTKVTDKGLYTCEFPDLQPKQIFHIQLVVAANITGES</sequence>
<dbReference type="SUPFAM" id="SSF48726">
    <property type="entry name" value="Immunoglobulin"/>
    <property type="match status" value="1"/>
</dbReference>
<keyword evidence="2" id="KW-0472">Membrane</keyword>
<reference evidence="6 7" key="1">
    <citation type="submission" date="2024-01" db="EMBL/GenBank/DDBJ databases">
        <authorList>
            <person name="Alioto T."/>
            <person name="Alioto T."/>
            <person name="Gomez Garrido J."/>
        </authorList>
    </citation>
    <scope>NUCLEOTIDE SEQUENCE [LARGE SCALE GENOMIC DNA]</scope>
</reference>
<evidence type="ECO:0000256" key="4">
    <source>
        <dbReference type="SAM" id="SignalP"/>
    </source>
</evidence>
<evidence type="ECO:0000313" key="7">
    <source>
        <dbReference type="Proteomes" id="UP001314229"/>
    </source>
</evidence>
<keyword evidence="7" id="KW-1185">Reference proteome</keyword>
<dbReference type="GO" id="GO:0009897">
    <property type="term" value="C:external side of plasma membrane"/>
    <property type="evidence" value="ECO:0007669"/>
    <property type="project" value="TreeGrafter"/>
</dbReference>
<dbReference type="Pfam" id="PF07686">
    <property type="entry name" value="V-set"/>
    <property type="match status" value="1"/>
</dbReference>
<proteinExistence type="predicted"/>
<evidence type="ECO:0000259" key="5">
    <source>
        <dbReference type="PROSITE" id="PS50835"/>
    </source>
</evidence>
<keyword evidence="4" id="KW-0732">Signal</keyword>
<comment type="caution">
    <text evidence="6">The sequence shown here is derived from an EMBL/GenBank/DDBJ whole genome shotgun (WGS) entry which is preliminary data.</text>
</comment>
<protein>
    <submittedName>
        <fullName evidence="6">CD276 antigen-like</fullName>
    </submittedName>
</protein>
<evidence type="ECO:0000256" key="1">
    <source>
        <dbReference type="ARBA" id="ARBA00004370"/>
    </source>
</evidence>
<keyword evidence="3" id="KW-0393">Immunoglobulin domain</keyword>
<dbReference type="PROSITE" id="PS50835">
    <property type="entry name" value="IG_LIKE"/>
    <property type="match status" value="1"/>
</dbReference>
<organism evidence="6 7">
    <name type="scientific">Scomber scombrus</name>
    <name type="common">Atlantic mackerel</name>
    <name type="synonym">Scomber vernalis</name>
    <dbReference type="NCBI Taxonomy" id="13677"/>
    <lineage>
        <taxon>Eukaryota</taxon>
        <taxon>Metazoa</taxon>
        <taxon>Chordata</taxon>
        <taxon>Craniata</taxon>
        <taxon>Vertebrata</taxon>
        <taxon>Euteleostomi</taxon>
        <taxon>Actinopterygii</taxon>
        <taxon>Neopterygii</taxon>
        <taxon>Teleostei</taxon>
        <taxon>Neoteleostei</taxon>
        <taxon>Acanthomorphata</taxon>
        <taxon>Pelagiaria</taxon>
        <taxon>Scombriformes</taxon>
        <taxon>Scombridae</taxon>
        <taxon>Scomber</taxon>
    </lineage>
</organism>
<evidence type="ECO:0000313" key="6">
    <source>
        <dbReference type="EMBL" id="CAK6979070.1"/>
    </source>
</evidence>
<dbReference type="InterPro" id="IPR007110">
    <property type="entry name" value="Ig-like_dom"/>
</dbReference>
<dbReference type="SMART" id="SM00409">
    <property type="entry name" value="IG"/>
    <property type="match status" value="1"/>
</dbReference>
<accession>A0AAV1Q732</accession>
<dbReference type="Gene3D" id="2.60.40.10">
    <property type="entry name" value="Immunoglobulins"/>
    <property type="match status" value="1"/>
</dbReference>
<evidence type="ECO:0000256" key="2">
    <source>
        <dbReference type="ARBA" id="ARBA00023136"/>
    </source>
</evidence>
<dbReference type="PANTHER" id="PTHR24100">
    <property type="entry name" value="BUTYROPHILIN"/>
    <property type="match status" value="1"/>
</dbReference>